<name>A0A6V7TRM0_MELEN</name>
<sequence length="119" mass="14100">MENILQNIQNKNKIKIKNSIPVEMLVDIFKAFNINKIITKTNVLIINETTAKSEWKNFSIKFTTSSTIFYIYLGQTFKKILREFKMATIDINPQVLIHRMLVIEKIINREDNDRYKNFA</sequence>
<gene>
    <name evidence="1" type="ORF">MENT_LOCUS3625</name>
</gene>
<accession>A0A6V7TRM0</accession>
<dbReference type="Proteomes" id="UP000580250">
    <property type="component" value="Unassembled WGS sequence"/>
</dbReference>
<dbReference type="AlphaFoldDB" id="A0A6V7TRM0"/>
<proteinExistence type="predicted"/>
<reference evidence="1 2" key="1">
    <citation type="submission" date="2020-08" db="EMBL/GenBank/DDBJ databases">
        <authorList>
            <person name="Koutsovoulos G."/>
            <person name="Danchin GJ E."/>
        </authorList>
    </citation>
    <scope>NUCLEOTIDE SEQUENCE [LARGE SCALE GENOMIC DNA]</scope>
</reference>
<evidence type="ECO:0000313" key="2">
    <source>
        <dbReference type="Proteomes" id="UP000580250"/>
    </source>
</evidence>
<evidence type="ECO:0000313" key="1">
    <source>
        <dbReference type="EMBL" id="CAD2132407.1"/>
    </source>
</evidence>
<protein>
    <submittedName>
        <fullName evidence="1">Uncharacterized protein</fullName>
    </submittedName>
</protein>
<comment type="caution">
    <text evidence="1">The sequence shown here is derived from an EMBL/GenBank/DDBJ whole genome shotgun (WGS) entry which is preliminary data.</text>
</comment>
<organism evidence="1 2">
    <name type="scientific">Meloidogyne enterolobii</name>
    <name type="common">Root-knot nematode worm</name>
    <name type="synonym">Meloidogyne mayaguensis</name>
    <dbReference type="NCBI Taxonomy" id="390850"/>
    <lineage>
        <taxon>Eukaryota</taxon>
        <taxon>Metazoa</taxon>
        <taxon>Ecdysozoa</taxon>
        <taxon>Nematoda</taxon>
        <taxon>Chromadorea</taxon>
        <taxon>Rhabditida</taxon>
        <taxon>Tylenchina</taxon>
        <taxon>Tylenchomorpha</taxon>
        <taxon>Tylenchoidea</taxon>
        <taxon>Meloidogynidae</taxon>
        <taxon>Meloidogyninae</taxon>
        <taxon>Meloidogyne</taxon>
    </lineage>
</organism>
<dbReference type="EMBL" id="CAJEWN010000012">
    <property type="protein sequence ID" value="CAD2132407.1"/>
    <property type="molecule type" value="Genomic_DNA"/>
</dbReference>